<sequence>MSLLALFAKVGSLVVVAGAAIATPLALNASKSSKTQEPANQATETSIIDLSAQGTAERGECWEIPTIPKDNSELLICTNKDKYYLYDSSVSGKNEAFTKITKIEGPKNKTITITLEKGEAQTKELVLADNQWNGRPENLDFYNKCNLVSADTGSSMLFCTSTSWSSSITLTSFTLEHSEQRQ</sequence>
<dbReference type="STRING" id="1197325.WEN_00195"/>
<dbReference type="EMBL" id="CP003703">
    <property type="protein sequence ID" value="AFN64846.1"/>
    <property type="molecule type" value="Genomic_DNA"/>
</dbReference>
<proteinExistence type="predicted"/>
<organism evidence="2 3">
    <name type="scientific">Mycoplasma wenyonii (strain Massachusetts)</name>
    <name type="common">Eperythrozoon wenyonii</name>
    <dbReference type="NCBI Taxonomy" id="1197325"/>
    <lineage>
        <taxon>Bacteria</taxon>
        <taxon>Bacillati</taxon>
        <taxon>Mycoplasmatota</taxon>
        <taxon>Mollicutes</taxon>
        <taxon>Mycoplasmataceae</taxon>
        <taxon>Mycoplasma</taxon>
    </lineage>
</organism>
<dbReference type="AlphaFoldDB" id="I6YA79"/>
<feature type="chain" id="PRO_5003706964" evidence="1">
    <location>
        <begin position="18"/>
        <end position="182"/>
    </location>
</feature>
<protein>
    <submittedName>
        <fullName evidence="2">Uncharacterized protein</fullName>
    </submittedName>
</protein>
<reference evidence="2 3" key="1">
    <citation type="journal article" date="2012" name="J. Bacteriol.">
        <title>Complete genome sequence of Mycoplasma wenyonii strain Massachusetts.</title>
        <authorList>
            <person name="Dos Santos A.P."/>
            <person name="Guimaraes A.M."/>
            <person name="do Nascimento N.C."/>
            <person name="Sanmiguel P.J."/>
            <person name="Messick J.B."/>
        </authorList>
    </citation>
    <scope>NUCLEOTIDE SEQUENCE [LARGE SCALE GENOMIC DNA]</scope>
    <source>
        <strain evidence="2 3">Massachusetts</strain>
    </source>
</reference>
<evidence type="ECO:0000256" key="1">
    <source>
        <dbReference type="SAM" id="SignalP"/>
    </source>
</evidence>
<dbReference type="HOGENOM" id="CLU_1480520_0_0_14"/>
<gene>
    <name evidence="2" type="ordered locus">WEN_00195</name>
</gene>
<evidence type="ECO:0000313" key="2">
    <source>
        <dbReference type="EMBL" id="AFN64846.1"/>
    </source>
</evidence>
<dbReference type="PATRIC" id="fig|1197325.3.peg.43"/>
<accession>I6YA79</accession>
<dbReference type="Proteomes" id="UP000009005">
    <property type="component" value="Chromosome"/>
</dbReference>
<name>I6YA79_MYCWM</name>
<evidence type="ECO:0000313" key="3">
    <source>
        <dbReference type="Proteomes" id="UP000009005"/>
    </source>
</evidence>
<keyword evidence="1" id="KW-0732">Signal</keyword>
<keyword evidence="3" id="KW-1185">Reference proteome</keyword>
<feature type="signal peptide" evidence="1">
    <location>
        <begin position="1"/>
        <end position="17"/>
    </location>
</feature>
<dbReference type="KEGG" id="mwe:WEN_00195"/>
<dbReference type="RefSeq" id="WP_014849556.1">
    <property type="nucleotide sequence ID" value="NC_018149.1"/>
</dbReference>